<evidence type="ECO:0008006" key="3">
    <source>
        <dbReference type="Google" id="ProtNLM"/>
    </source>
</evidence>
<comment type="caution">
    <text evidence="1">The sequence shown here is derived from an EMBL/GenBank/DDBJ whole genome shotgun (WGS) entry which is preliminary data.</text>
</comment>
<accession>A0AAV4S1M6</accession>
<protein>
    <recommendedName>
        <fullName evidence="3">Protein kinase domain-containing protein</fullName>
    </recommendedName>
</protein>
<proteinExistence type="predicted"/>
<dbReference type="Proteomes" id="UP001054945">
    <property type="component" value="Unassembled WGS sequence"/>
</dbReference>
<evidence type="ECO:0000313" key="1">
    <source>
        <dbReference type="EMBL" id="GIY27091.1"/>
    </source>
</evidence>
<evidence type="ECO:0000313" key="2">
    <source>
        <dbReference type="Proteomes" id="UP001054945"/>
    </source>
</evidence>
<sequence>MAESNFIRAWNIIHEGSKEVIVAEVSLEVRAAILILLFFNRLAVFQSEESLVLTAESSEAEMISKKELKRKQPSEPGAFNEFRRRLAKKPTPALPVLHGNSVNENRLLLPNRTARKGTRHVGLPLALSSSVKSIKGLRTKDQVKFFVDDDDGHLNFDVGDILEGYTLLGFLGKGSFGRVAKAHHIETYAQGQHLRDSRGIVLFDMEQTVKSVLECNK</sequence>
<organism evidence="1 2">
    <name type="scientific">Caerostris extrusa</name>
    <name type="common">Bark spider</name>
    <name type="synonym">Caerostris bankana</name>
    <dbReference type="NCBI Taxonomy" id="172846"/>
    <lineage>
        <taxon>Eukaryota</taxon>
        <taxon>Metazoa</taxon>
        <taxon>Ecdysozoa</taxon>
        <taxon>Arthropoda</taxon>
        <taxon>Chelicerata</taxon>
        <taxon>Arachnida</taxon>
        <taxon>Araneae</taxon>
        <taxon>Araneomorphae</taxon>
        <taxon>Entelegynae</taxon>
        <taxon>Araneoidea</taxon>
        <taxon>Araneidae</taxon>
        <taxon>Caerostris</taxon>
    </lineage>
</organism>
<dbReference type="AlphaFoldDB" id="A0AAV4S1M6"/>
<gene>
    <name evidence="1" type="ORF">CEXT_641861</name>
</gene>
<dbReference type="EMBL" id="BPLR01008771">
    <property type="protein sequence ID" value="GIY27091.1"/>
    <property type="molecule type" value="Genomic_DNA"/>
</dbReference>
<dbReference type="Gene3D" id="3.30.200.20">
    <property type="entry name" value="Phosphorylase Kinase, domain 1"/>
    <property type="match status" value="1"/>
</dbReference>
<reference evidence="1 2" key="1">
    <citation type="submission" date="2021-06" db="EMBL/GenBank/DDBJ databases">
        <title>Caerostris extrusa draft genome.</title>
        <authorList>
            <person name="Kono N."/>
            <person name="Arakawa K."/>
        </authorList>
    </citation>
    <scope>NUCLEOTIDE SEQUENCE [LARGE SCALE GENOMIC DNA]</scope>
</reference>
<keyword evidence="2" id="KW-1185">Reference proteome</keyword>
<name>A0AAV4S1M6_CAEEX</name>